<evidence type="ECO:0000313" key="2">
    <source>
        <dbReference type="Proteomes" id="UP000476338"/>
    </source>
</evidence>
<reference evidence="1 2" key="2">
    <citation type="submission" date="2020-03" db="EMBL/GenBank/DDBJ databases">
        <title>Campylobacter portucalensis sp. nov., a new species of Campylobacter isolated from the reproductive tract of bulls.</title>
        <authorList>
            <person name="Silva M.F."/>
            <person name="Pereira G."/>
            <person name="Carneiro C."/>
            <person name="Hemphill A."/>
            <person name="Mateus L."/>
            <person name="Lopes-Da-Costa L."/>
            <person name="Silva E."/>
        </authorList>
    </citation>
    <scope>NUCLEOTIDE SEQUENCE [LARGE SCALE GENOMIC DNA]</scope>
    <source>
        <strain evidence="1 2">FMV-PI01</strain>
    </source>
</reference>
<accession>A0A6L5WGZ1</accession>
<evidence type="ECO:0000313" key="1">
    <source>
        <dbReference type="EMBL" id="MSN96460.1"/>
    </source>
</evidence>
<sequence>MLSVQNMEIFKKGRKNMTTITINGLNIPTDETLNDLKNSKSLEKQYISHDDLINDIMSEIKTEQ</sequence>
<comment type="caution">
    <text evidence="1">The sequence shown here is derived from an EMBL/GenBank/DDBJ whole genome shotgun (WGS) entry which is preliminary data.</text>
</comment>
<proteinExistence type="predicted"/>
<organism evidence="1 2">
    <name type="scientific">Campylobacter portucalensis</name>
    <dbReference type="NCBI Taxonomy" id="2608384"/>
    <lineage>
        <taxon>Bacteria</taxon>
        <taxon>Pseudomonadati</taxon>
        <taxon>Campylobacterota</taxon>
        <taxon>Epsilonproteobacteria</taxon>
        <taxon>Campylobacterales</taxon>
        <taxon>Campylobacteraceae</taxon>
        <taxon>Campylobacter</taxon>
    </lineage>
</organism>
<gene>
    <name evidence="1" type="ORF">F1B92_04610</name>
</gene>
<dbReference type="EMBL" id="VWSJ01000012">
    <property type="protein sequence ID" value="MSN96460.1"/>
    <property type="molecule type" value="Genomic_DNA"/>
</dbReference>
<dbReference type="RefSeq" id="WP_154570731.1">
    <property type="nucleotide sequence ID" value="NZ_VWSJ01000012.1"/>
</dbReference>
<protein>
    <submittedName>
        <fullName evidence="1">Uncharacterized protein</fullName>
    </submittedName>
</protein>
<dbReference type="Proteomes" id="UP000476338">
    <property type="component" value="Unassembled WGS sequence"/>
</dbReference>
<name>A0A6L5WGZ1_9BACT</name>
<reference evidence="1 2" key="1">
    <citation type="submission" date="2019-09" db="EMBL/GenBank/DDBJ databases">
        <authorList>
            <person name="Silva M."/>
            <person name="Pereira G."/>
            <person name="Lopes-Da-Costa L."/>
            <person name="Silva E."/>
        </authorList>
    </citation>
    <scope>NUCLEOTIDE SEQUENCE [LARGE SCALE GENOMIC DNA]</scope>
    <source>
        <strain evidence="1 2">FMV-PI01</strain>
    </source>
</reference>
<keyword evidence="2" id="KW-1185">Reference proteome</keyword>
<dbReference type="AlphaFoldDB" id="A0A6L5WGZ1"/>